<dbReference type="InterPro" id="IPR032675">
    <property type="entry name" value="LRR_dom_sf"/>
</dbReference>
<dbReference type="InterPro" id="IPR036047">
    <property type="entry name" value="F-box-like_dom_sf"/>
</dbReference>
<dbReference type="SUPFAM" id="SSF81383">
    <property type="entry name" value="F-box domain"/>
    <property type="match status" value="1"/>
</dbReference>
<dbReference type="Proteomes" id="UP001630127">
    <property type="component" value="Unassembled WGS sequence"/>
</dbReference>
<name>A0ABD2YVN3_9GENT</name>
<dbReference type="AlphaFoldDB" id="A0ABD2YVN3"/>
<dbReference type="EMBL" id="JBJUIK010000012">
    <property type="protein sequence ID" value="KAL3510934.1"/>
    <property type="molecule type" value="Genomic_DNA"/>
</dbReference>
<dbReference type="Gene3D" id="3.80.10.10">
    <property type="entry name" value="Ribonuclease Inhibitor"/>
    <property type="match status" value="1"/>
</dbReference>
<dbReference type="InterPro" id="IPR001810">
    <property type="entry name" value="F-box_dom"/>
</dbReference>
<evidence type="ECO:0000313" key="3">
    <source>
        <dbReference type="EMBL" id="KAL3510934.1"/>
    </source>
</evidence>
<accession>A0ABD2YVN3</accession>
<dbReference type="InterPro" id="IPR055411">
    <property type="entry name" value="LRR_FXL15/At3g58940/PEG3-like"/>
</dbReference>
<protein>
    <recommendedName>
        <fullName evidence="5">F-box domain-containing protein</fullName>
    </recommendedName>
</protein>
<dbReference type="Pfam" id="PF00646">
    <property type="entry name" value="F-box"/>
    <property type="match status" value="1"/>
</dbReference>
<evidence type="ECO:0000313" key="4">
    <source>
        <dbReference type="Proteomes" id="UP001630127"/>
    </source>
</evidence>
<evidence type="ECO:0008006" key="5">
    <source>
        <dbReference type="Google" id="ProtNLM"/>
    </source>
</evidence>
<proteinExistence type="predicted"/>
<reference evidence="3 4" key="1">
    <citation type="submission" date="2024-11" db="EMBL/GenBank/DDBJ databases">
        <title>A near-complete genome assembly of Cinchona calisaya.</title>
        <authorList>
            <person name="Lian D.C."/>
            <person name="Zhao X.W."/>
            <person name="Wei L."/>
        </authorList>
    </citation>
    <scope>NUCLEOTIDE SEQUENCE [LARGE SCALE GENOMIC DNA]</scope>
    <source>
        <tissue evidence="3">Nenye</tissue>
    </source>
</reference>
<evidence type="ECO:0000259" key="1">
    <source>
        <dbReference type="Pfam" id="PF00646"/>
    </source>
</evidence>
<evidence type="ECO:0000259" key="2">
    <source>
        <dbReference type="Pfam" id="PF24758"/>
    </source>
</evidence>
<dbReference type="SUPFAM" id="SSF52047">
    <property type="entry name" value="RNI-like"/>
    <property type="match status" value="2"/>
</dbReference>
<keyword evidence="4" id="KW-1185">Reference proteome</keyword>
<comment type="caution">
    <text evidence="3">The sequence shown here is derived from an EMBL/GenBank/DDBJ whole genome shotgun (WGS) entry which is preliminary data.</text>
</comment>
<gene>
    <name evidence="3" type="ORF">ACH5RR_030335</name>
</gene>
<feature type="domain" description="F-box/LRR-repeat protein 15/At3g58940/PEG3-like LRR" evidence="2">
    <location>
        <begin position="127"/>
        <end position="343"/>
    </location>
</feature>
<sequence length="796" mass="91236">MIEERSKRIAVEEAAEDRISNLPQNVIDHILDCMPIRDAARTIALSSKWRYIWAEYPNLVLNEQFAKEIKRNRCPLRFQVDYANIVNGMLLQHIGAISTFFLHFPEMSSILFSLNSGIDKWNIYSNIDHWMLLLSRKGVRKLTLQNSNPNPYRTPPYLFSCPELIYVNISKCIFRAPITSKCFAKLRALVLKEVTFEPAVLIFPQLVRLTLSNCSSIHLLNISTPLLEKLSLYDNDDFELSSYMNCKFLKSAYIARPNAVEHDRQDETINLTTILGCWPLLSTLYLGGSTLKFLTAGTVPERLPSTIKWLNKLVTFRISYDVDEIACILCLLRSSPSVSRLEISARRIINSDMKILDYLGEPGVMEQCTDRLKTVKMKYYKGTIAELLFVKVLLASSPSLERICVEVKKKLAPSESLNDDLELSYYLNCTHLRVASIWLSKVAETKRINFMKLLRSWSQILALFLDGYFLQVVMAATSSKRIAMEGCAPDRILSLPSNVIDRILACIPIRDAARTKYLKDIDQQMLFLSRQGLRELTLEFPKPIYCRIHSCIFSCPRVTKLNIFKCISKAPTTYEGFRMLTDLYLEQITFELSVLSIPKLVTLSIIRCQGTHHFIISAPKLTTLSLFDNDDLELSYYMNLNNLQFVYIMLSNGVEHHRQDERFNFMKLFKSWPQIRLLYLDGVFLKYAAAGCTIPERLPTAMLRFLTYVGIFSFTYDLDQMAFILCLLRSSNELCQLVISVDVIIHTDMEVVKYLEEPGLLKQSIGLKTVIMKGFRGSIAELLFVKLLLANSPSLS</sequence>
<dbReference type="PANTHER" id="PTHR31639">
    <property type="entry name" value="F-BOX PROTEIN-LIKE"/>
    <property type="match status" value="1"/>
</dbReference>
<dbReference type="Pfam" id="PF24758">
    <property type="entry name" value="LRR_At5g56370"/>
    <property type="match status" value="1"/>
</dbReference>
<organism evidence="3 4">
    <name type="scientific">Cinchona calisaya</name>
    <dbReference type="NCBI Taxonomy" id="153742"/>
    <lineage>
        <taxon>Eukaryota</taxon>
        <taxon>Viridiplantae</taxon>
        <taxon>Streptophyta</taxon>
        <taxon>Embryophyta</taxon>
        <taxon>Tracheophyta</taxon>
        <taxon>Spermatophyta</taxon>
        <taxon>Magnoliopsida</taxon>
        <taxon>eudicotyledons</taxon>
        <taxon>Gunneridae</taxon>
        <taxon>Pentapetalae</taxon>
        <taxon>asterids</taxon>
        <taxon>lamiids</taxon>
        <taxon>Gentianales</taxon>
        <taxon>Rubiaceae</taxon>
        <taxon>Cinchonoideae</taxon>
        <taxon>Cinchoneae</taxon>
        <taxon>Cinchona</taxon>
    </lineage>
</organism>
<feature type="domain" description="F-box" evidence="1">
    <location>
        <begin position="19"/>
        <end position="54"/>
    </location>
</feature>
<dbReference type="PANTHER" id="PTHR31639:SF333">
    <property type="entry name" value="F-BOX DOMAIN, FBD DOMAIN, LEUCINE-RICH REPEAT DOMAIN, L DOMAIN-LIKE PROTEIN-RELATED"/>
    <property type="match status" value="1"/>
</dbReference>